<dbReference type="STRING" id="1121390.SAMN02746041_01079"/>
<evidence type="ECO:0000256" key="1">
    <source>
        <dbReference type="SAM" id="MobiDB-lite"/>
    </source>
</evidence>
<organism evidence="3 4">
    <name type="scientific">Desulfacinum hydrothermale DSM 13146</name>
    <dbReference type="NCBI Taxonomy" id="1121390"/>
    <lineage>
        <taxon>Bacteria</taxon>
        <taxon>Pseudomonadati</taxon>
        <taxon>Thermodesulfobacteriota</taxon>
        <taxon>Syntrophobacteria</taxon>
        <taxon>Syntrophobacterales</taxon>
        <taxon>Syntrophobacteraceae</taxon>
        <taxon>Desulfacinum</taxon>
    </lineage>
</organism>
<feature type="transmembrane region" description="Helical" evidence="2">
    <location>
        <begin position="21"/>
        <end position="41"/>
    </location>
</feature>
<gene>
    <name evidence="3" type="ORF">SAMN02746041_01079</name>
</gene>
<protein>
    <submittedName>
        <fullName evidence="3">Uncharacterized protein</fullName>
    </submittedName>
</protein>
<sequence length="324" mass="35656">MQRHARSIPGLAPFLHGKGRGLLFLFVAGVLGGLIAARPALSSYIEADLHMPGTFPVDRHYVPLSETAGEWVFYDVVNQPRKADQGRPLICPGSPRFIPLVRIPLARPLKVVIVRESSLETRLANLLYANLELKKILLDYGRIQAKARELEALARSELAQTDLYGELAKEAGKARKASTEKEMAGSPTPDLEELERRKRHAVAAAVGGGTARSGEANGLARIARPLLALAEEEKKRGDSLAADREALAALDAPILSDQEMERLKADRARLSTGPLTRSRMEQLPWVFRWAFRALRFAISYRFEIALGLIGTLALGVLAAFFRPR</sequence>
<dbReference type="AlphaFoldDB" id="A0A1W1XB36"/>
<feature type="region of interest" description="Disordered" evidence="1">
    <location>
        <begin position="174"/>
        <end position="197"/>
    </location>
</feature>
<dbReference type="Proteomes" id="UP000192783">
    <property type="component" value="Unassembled WGS sequence"/>
</dbReference>
<name>A0A1W1XB36_9BACT</name>
<evidence type="ECO:0000256" key="2">
    <source>
        <dbReference type="SAM" id="Phobius"/>
    </source>
</evidence>
<reference evidence="3 4" key="1">
    <citation type="submission" date="2017-04" db="EMBL/GenBank/DDBJ databases">
        <authorList>
            <person name="Afonso C.L."/>
            <person name="Miller P.J."/>
            <person name="Scott M.A."/>
            <person name="Spackman E."/>
            <person name="Goraichik I."/>
            <person name="Dimitrov K.M."/>
            <person name="Suarez D.L."/>
            <person name="Swayne D.E."/>
        </authorList>
    </citation>
    <scope>NUCLEOTIDE SEQUENCE [LARGE SCALE GENOMIC DNA]</scope>
    <source>
        <strain evidence="3 4">DSM 13146</strain>
    </source>
</reference>
<accession>A0A1W1XB36</accession>
<keyword evidence="2" id="KW-0472">Membrane</keyword>
<dbReference type="EMBL" id="FWXF01000004">
    <property type="protein sequence ID" value="SMC20984.1"/>
    <property type="molecule type" value="Genomic_DNA"/>
</dbReference>
<evidence type="ECO:0000313" key="3">
    <source>
        <dbReference type="EMBL" id="SMC20984.1"/>
    </source>
</evidence>
<dbReference type="RefSeq" id="WP_084056847.1">
    <property type="nucleotide sequence ID" value="NZ_FWXF01000004.1"/>
</dbReference>
<feature type="compositionally biased region" description="Basic and acidic residues" evidence="1">
    <location>
        <begin position="174"/>
        <end position="183"/>
    </location>
</feature>
<feature type="transmembrane region" description="Helical" evidence="2">
    <location>
        <begin position="304"/>
        <end position="321"/>
    </location>
</feature>
<keyword evidence="2" id="KW-1133">Transmembrane helix</keyword>
<keyword evidence="2" id="KW-0812">Transmembrane</keyword>
<keyword evidence="4" id="KW-1185">Reference proteome</keyword>
<evidence type="ECO:0000313" key="4">
    <source>
        <dbReference type="Proteomes" id="UP000192783"/>
    </source>
</evidence>
<proteinExistence type="predicted"/>
<dbReference type="OrthoDB" id="9834056at2"/>